<dbReference type="OrthoDB" id="265761at2759"/>
<dbReference type="PANTHER" id="PTHR12475:SF4">
    <property type="entry name" value="PROTEIN THEM6"/>
    <property type="match status" value="1"/>
</dbReference>
<dbReference type="Gene3D" id="3.10.129.10">
    <property type="entry name" value="Hotdog Thioesterase"/>
    <property type="match status" value="1"/>
</dbReference>
<dbReference type="Pfam" id="PF13279">
    <property type="entry name" value="4HBT_2"/>
    <property type="match status" value="1"/>
</dbReference>
<feature type="compositionally biased region" description="Polar residues" evidence="2">
    <location>
        <begin position="206"/>
        <end position="228"/>
    </location>
</feature>
<reference evidence="3 4" key="1">
    <citation type="submission" date="2018-11" db="EMBL/GenBank/DDBJ databases">
        <title>Genome sequence of Apiotrichum porosum DSM 27194.</title>
        <authorList>
            <person name="Aliyu H."/>
            <person name="Gorte O."/>
            <person name="Ochsenreither K."/>
        </authorList>
    </citation>
    <scope>NUCLEOTIDE SEQUENCE [LARGE SCALE GENOMIC DNA]</scope>
    <source>
        <strain evidence="3 4">DSM 27194</strain>
    </source>
</reference>
<evidence type="ECO:0000313" key="3">
    <source>
        <dbReference type="EMBL" id="RSH78558.1"/>
    </source>
</evidence>
<evidence type="ECO:0000313" key="4">
    <source>
        <dbReference type="Proteomes" id="UP000279236"/>
    </source>
</evidence>
<accession>A0A427XI83</accession>
<gene>
    <name evidence="3" type="ORF">EHS24_002284</name>
</gene>
<dbReference type="Proteomes" id="UP000279236">
    <property type="component" value="Unassembled WGS sequence"/>
</dbReference>
<keyword evidence="4" id="KW-1185">Reference proteome</keyword>
<dbReference type="SUPFAM" id="SSF54637">
    <property type="entry name" value="Thioesterase/thiol ester dehydrase-isomerase"/>
    <property type="match status" value="1"/>
</dbReference>
<dbReference type="InterPro" id="IPR051490">
    <property type="entry name" value="THEM6_lcsJ_thioesterase"/>
</dbReference>
<dbReference type="GeneID" id="39586827"/>
<name>A0A427XI83_9TREE</name>
<proteinExistence type="inferred from homology"/>
<comment type="similarity">
    <text evidence="1">Belongs to the lcsJ thioesterase family.</text>
</comment>
<dbReference type="EMBL" id="RSCE01000012">
    <property type="protein sequence ID" value="RSH78558.1"/>
    <property type="molecule type" value="Genomic_DNA"/>
</dbReference>
<dbReference type="RefSeq" id="XP_028473705.1">
    <property type="nucleotide sequence ID" value="XM_028618027.1"/>
</dbReference>
<protein>
    <submittedName>
        <fullName evidence="3">Uncharacterized protein</fullName>
    </submittedName>
</protein>
<sequence length="350" mass="39192">MITNAGRELVRRLTATSNTPLLPFVPKWIKVIFLFLMVCQAPSWPFLWHLRVWYYPLRAYYLAYTKGHMAYWKNWRKEYVEAGGLKDMRVKVWRRALLDDCDYNMHLSNSCYAKNSDAAKMKFCIDSFAPCFVTGLHMALGASHWKYMKEIPMGSQYLMETRVGSWGDKWIHVVTEFVIFPKGGKRKGGKKAPVSEKEQIIPNLSLPPSGTDTPSSSATSAKGHTVPQTPEEVVRRLTAATRSAKPRADGGVVACIAVTDYCFKQGRITIPPRIAFYLSLLSENPDNRAAALKILNSKDKGAAFAKGGWKDAVDADQIGRDVGLGPDGTQDWANEGRFAMQAVDENLALF</sequence>
<organism evidence="3 4">
    <name type="scientific">Apiotrichum porosum</name>
    <dbReference type="NCBI Taxonomy" id="105984"/>
    <lineage>
        <taxon>Eukaryota</taxon>
        <taxon>Fungi</taxon>
        <taxon>Dikarya</taxon>
        <taxon>Basidiomycota</taxon>
        <taxon>Agaricomycotina</taxon>
        <taxon>Tremellomycetes</taxon>
        <taxon>Trichosporonales</taxon>
        <taxon>Trichosporonaceae</taxon>
        <taxon>Apiotrichum</taxon>
    </lineage>
</organism>
<dbReference type="InterPro" id="IPR029069">
    <property type="entry name" value="HotDog_dom_sf"/>
</dbReference>
<feature type="region of interest" description="Disordered" evidence="2">
    <location>
        <begin position="184"/>
        <end position="230"/>
    </location>
</feature>
<dbReference type="PANTHER" id="PTHR12475">
    <property type="match status" value="1"/>
</dbReference>
<evidence type="ECO:0000256" key="2">
    <source>
        <dbReference type="SAM" id="MobiDB-lite"/>
    </source>
</evidence>
<comment type="caution">
    <text evidence="3">The sequence shown here is derived from an EMBL/GenBank/DDBJ whole genome shotgun (WGS) entry which is preliminary data.</text>
</comment>
<dbReference type="AlphaFoldDB" id="A0A427XI83"/>
<evidence type="ECO:0000256" key="1">
    <source>
        <dbReference type="ARBA" id="ARBA00038476"/>
    </source>
</evidence>